<comment type="caution">
    <text evidence="3">The sequence shown here is derived from an EMBL/GenBank/DDBJ whole genome shotgun (WGS) entry which is preliminary data.</text>
</comment>
<feature type="region of interest" description="Disordered" evidence="1">
    <location>
        <begin position="142"/>
        <end position="167"/>
    </location>
</feature>
<reference evidence="3 4" key="1">
    <citation type="submission" date="2015-01" db="EMBL/GenBank/DDBJ databases">
        <title>Evolution of Trichinella species and genotypes.</title>
        <authorList>
            <person name="Korhonen P.K."/>
            <person name="Edoardo P."/>
            <person name="Giuseppe L.R."/>
            <person name="Gasser R.B."/>
        </authorList>
    </citation>
    <scope>NUCLEOTIDE SEQUENCE [LARGE SCALE GENOMIC DNA]</scope>
    <source>
        <strain evidence="3">ISS37</strain>
    </source>
</reference>
<dbReference type="AlphaFoldDB" id="A0A0V0RWD5"/>
<feature type="compositionally biased region" description="Acidic residues" evidence="1">
    <location>
        <begin position="149"/>
        <end position="159"/>
    </location>
</feature>
<feature type="domain" description="DDE-1" evidence="2">
    <location>
        <begin position="26"/>
        <end position="68"/>
    </location>
</feature>
<protein>
    <submittedName>
        <fullName evidence="3">Jerky-like protein-like</fullName>
    </submittedName>
</protein>
<dbReference type="EMBL" id="JYDL01000068">
    <property type="protein sequence ID" value="KRX18784.1"/>
    <property type="molecule type" value="Genomic_DNA"/>
</dbReference>
<dbReference type="Pfam" id="PF03184">
    <property type="entry name" value="DDE_1"/>
    <property type="match status" value="1"/>
</dbReference>
<evidence type="ECO:0000313" key="3">
    <source>
        <dbReference type="EMBL" id="KRX18784.1"/>
    </source>
</evidence>
<dbReference type="STRING" id="6336.A0A0V0RWD5"/>
<evidence type="ECO:0000256" key="1">
    <source>
        <dbReference type="SAM" id="MobiDB-lite"/>
    </source>
</evidence>
<name>A0A0V0RWD5_9BILA</name>
<dbReference type="InterPro" id="IPR004875">
    <property type="entry name" value="DDE_SF_endonuclease_dom"/>
</dbReference>
<dbReference type="Proteomes" id="UP000054630">
    <property type="component" value="Unassembled WGS sequence"/>
</dbReference>
<evidence type="ECO:0000313" key="4">
    <source>
        <dbReference type="Proteomes" id="UP000054630"/>
    </source>
</evidence>
<organism evidence="3 4">
    <name type="scientific">Trichinella nelsoni</name>
    <dbReference type="NCBI Taxonomy" id="6336"/>
    <lineage>
        <taxon>Eukaryota</taxon>
        <taxon>Metazoa</taxon>
        <taxon>Ecdysozoa</taxon>
        <taxon>Nematoda</taxon>
        <taxon>Enoplea</taxon>
        <taxon>Dorylaimia</taxon>
        <taxon>Trichinellida</taxon>
        <taxon>Trichinellidae</taxon>
        <taxon>Trichinella</taxon>
    </lineage>
</organism>
<dbReference type="OrthoDB" id="5920530at2759"/>
<gene>
    <name evidence="3" type="primary">JRKL</name>
    <name evidence="3" type="ORF">T07_4333</name>
</gene>
<dbReference type="GO" id="GO:0003676">
    <property type="term" value="F:nucleic acid binding"/>
    <property type="evidence" value="ECO:0007669"/>
    <property type="project" value="InterPro"/>
</dbReference>
<sequence>MTEKTASVFKPCKERVTLVCCANATKVPVIYDYQTKAWMTEDIFLHWCDEIFIPHVKEYQKTKRSAKVLFLPPNTYIVAYSASGSNQPDGGDLASQLKSINLKDCCYMIAQVWESISGNTLRLGDDDTPFFETLTDDEILEAVNKDEDKDGDESDMSDEPNERLSQSEAYSSFKFSLKWMEQQKEFSAAQLW</sequence>
<accession>A0A0V0RWD5</accession>
<evidence type="ECO:0000259" key="2">
    <source>
        <dbReference type="Pfam" id="PF03184"/>
    </source>
</evidence>
<proteinExistence type="predicted"/>
<keyword evidence="4" id="KW-1185">Reference proteome</keyword>